<dbReference type="STRING" id="1173061.A0A0J9XF99"/>
<dbReference type="PROSITE" id="PS51462">
    <property type="entry name" value="NUDIX"/>
    <property type="match status" value="1"/>
</dbReference>
<keyword evidence="8" id="KW-0464">Manganese</keyword>
<comment type="subcellular location">
    <subcellularLocation>
        <location evidence="2">Cytoplasm</location>
    </subcellularLocation>
</comment>
<feature type="region of interest" description="Disordered" evidence="9">
    <location>
        <begin position="1017"/>
        <end position="1055"/>
    </location>
</feature>
<feature type="domain" description="Nudix hydrolase" evidence="10">
    <location>
        <begin position="100"/>
        <end position="228"/>
    </location>
</feature>
<feature type="region of interest" description="Disordered" evidence="9">
    <location>
        <begin position="420"/>
        <end position="442"/>
    </location>
</feature>
<dbReference type="SMART" id="SM01125">
    <property type="entry name" value="DCP2"/>
    <property type="match status" value="1"/>
</dbReference>
<feature type="compositionally biased region" description="Basic and acidic residues" evidence="9">
    <location>
        <begin position="509"/>
        <end position="521"/>
    </location>
</feature>
<name>A0A0J9XF99_GEOCN</name>
<dbReference type="InterPro" id="IPR020084">
    <property type="entry name" value="NUDIX_hydrolase_CS"/>
</dbReference>
<feature type="region of interest" description="Disordered" evidence="9">
    <location>
        <begin position="596"/>
        <end position="660"/>
    </location>
</feature>
<feature type="compositionally biased region" description="Pro residues" evidence="9">
    <location>
        <begin position="420"/>
        <end position="434"/>
    </location>
</feature>
<proteinExistence type="inferred from homology"/>
<dbReference type="Pfam" id="PF00293">
    <property type="entry name" value="NUDIX"/>
    <property type="match status" value="1"/>
</dbReference>
<dbReference type="SUPFAM" id="SSF55811">
    <property type="entry name" value="Nudix"/>
    <property type="match status" value="1"/>
</dbReference>
<feature type="compositionally biased region" description="Polar residues" evidence="9">
    <location>
        <begin position="629"/>
        <end position="639"/>
    </location>
</feature>
<reference evidence="11" key="1">
    <citation type="submission" date="2014-03" db="EMBL/GenBank/DDBJ databases">
        <authorList>
            <person name="Casaregola S."/>
        </authorList>
    </citation>
    <scope>NUCLEOTIDE SEQUENCE [LARGE SCALE GENOMIC DNA]</scope>
    <source>
        <strain evidence="11">CLIB 918</strain>
    </source>
</reference>
<dbReference type="AlphaFoldDB" id="A0A0J9XF99"/>
<dbReference type="PANTHER" id="PTHR23114:SF17">
    <property type="entry name" value="M7GPPPN-MRNA HYDROLASE"/>
    <property type="match status" value="1"/>
</dbReference>
<dbReference type="OrthoDB" id="18996at2759"/>
<dbReference type="GO" id="GO:0000932">
    <property type="term" value="C:P-body"/>
    <property type="evidence" value="ECO:0007669"/>
    <property type="project" value="TreeGrafter"/>
</dbReference>
<dbReference type="InterPro" id="IPR000086">
    <property type="entry name" value="NUDIX_hydrolase_dom"/>
</dbReference>
<evidence type="ECO:0000256" key="9">
    <source>
        <dbReference type="SAM" id="MobiDB-lite"/>
    </source>
</evidence>
<evidence type="ECO:0000256" key="2">
    <source>
        <dbReference type="ARBA" id="ARBA00004496"/>
    </source>
</evidence>
<dbReference type="InterPro" id="IPR007722">
    <property type="entry name" value="DCP2_BoxA"/>
</dbReference>
<feature type="compositionally biased region" description="Polar residues" evidence="9">
    <location>
        <begin position="933"/>
        <end position="964"/>
    </location>
</feature>
<dbReference type="SUPFAM" id="SSF140586">
    <property type="entry name" value="Dcp2 domain-like"/>
    <property type="match status" value="1"/>
</dbReference>
<feature type="compositionally biased region" description="Low complexity" evidence="9">
    <location>
        <begin position="603"/>
        <end position="626"/>
    </location>
</feature>
<dbReference type="Proteomes" id="UP000242525">
    <property type="component" value="Unassembled WGS sequence"/>
</dbReference>
<evidence type="ECO:0000256" key="1">
    <source>
        <dbReference type="ARBA" id="ARBA00001936"/>
    </source>
</evidence>
<accession>A0A0J9XF99</accession>
<sequence>MSIPSSFSYKNLSLVNALHDLAVRFILNCPPEDLEKPERLFFQLEEAQWFYEDFVRVQNPSFPSMKLKFFAESMFNVCPILKNYISDVSKATSHFQNYKSVIPVRGAIILNKKMTKALMVKGWKANSTWGFPRGKINKNEPDDLCAIREVYEEIGFDISPYLNPDDFIEVTIRQKNFKLYIVTGVPGNSKFCPQTRKEISKIEWHEVTSLPAFSSDSTVQDSTRYFMVAPFMEGLSKFIAKKRGLPSKFSSSETAALKNLLGVGSSSPSQLNNKEDPAAELFKLLKNSSNNPSVSNTESTETDKNILLDLLHGNANSSKDSNDSNAPEILSLLKTNVDRSQENESLNNFQSPSNGFPLPMGQVGMPPPWQYPVPQMGFLPPVPPGVNVQYGVPQFPGAPVPFGVPGYPVPPPFLPQGFPMPPPPPQMVHPPSEPSTPLQQHANLPGSIQQSVFDVPRSPTQTPLPNSTLLALLNSRSKGKRVVEHKKRPTHSHTPSNSSSMALLSLLKQPDDASSKQHTDTTAESSKLQSNRYSDSQSRNTITDVGHHPGQIPSSTSLLNQLRGVPPQSGASPGVLNSADNTPSNANNILLGLIKGDHSRKPSSINSDNSSGPGNGSSNLLNQLKNPPTGGQRNGSPTPYDSHGNERNLHPSIESESSYDPSADLLNQIKGFSAPQSNTHNQSTSNNSSSELQLLNLLHGKPNTLQSAQNNTAVLASEPAGNQASTSELSKDATSASLLSQLKGSQPVASGSGTFAGQSLLNDIKNPNIKTNSSISDTDKKSELLGLLKPTAQPSQSELSSSLLMGMLKGNNAASTPETLSTFEDPAILNATASFPDTATPTNTLSADNDSSILLGMLKSQPPNSTESSGSASGKRYKGGLTLQDLESSHARGGSQSPGKNLLQQLEFEESRANTTPDNNSLLSFLNNPPTSTAPSDSFHSSHANSQTHLQISSAPQENSPLFWSASASPQNIQSGVASSKSPTEQLKNSQSASNNLLSFLKGTPSPKVESANTFESFQGHSSPLGSTRSSSPSMGNNLTGQRATPGNSIGGSLLKGEPVLASNIEKSAQPSSEAPVSEQEHFSSLLAKLQLPAEEKSIEQTVPEPVNAQPMVTPSQSSETGSTGNSNGKELRNDLLAFLHNFSNGTLPANK</sequence>
<keyword evidence="4" id="KW-0963">Cytoplasm</keyword>
<dbReference type="Pfam" id="PF05026">
    <property type="entry name" value="DCP2"/>
    <property type="match status" value="1"/>
</dbReference>
<dbReference type="EMBL" id="CCBN010000014">
    <property type="protein sequence ID" value="CDO56210.1"/>
    <property type="molecule type" value="Genomic_DNA"/>
</dbReference>
<dbReference type="InterPro" id="IPR044099">
    <property type="entry name" value="Dcp2_NUDIX"/>
</dbReference>
<feature type="compositionally biased region" description="Low complexity" evidence="9">
    <location>
        <begin position="1022"/>
        <end position="1034"/>
    </location>
</feature>
<feature type="compositionally biased region" description="Low complexity" evidence="9">
    <location>
        <begin position="492"/>
        <end position="507"/>
    </location>
</feature>
<dbReference type="GO" id="GO:0030145">
    <property type="term" value="F:manganese ion binding"/>
    <property type="evidence" value="ECO:0007669"/>
    <property type="project" value="InterPro"/>
</dbReference>
<feature type="region of interest" description="Disordered" evidence="9">
    <location>
        <begin position="475"/>
        <end position="583"/>
    </location>
</feature>
<evidence type="ECO:0000256" key="3">
    <source>
        <dbReference type="ARBA" id="ARBA00005279"/>
    </source>
</evidence>
<protein>
    <submittedName>
        <fullName evidence="11">Similar to Saccharomyces cerevisiae YNL118C DCP2 Catalytic subunit of the Dcp1p-Dcp2p decapping enzyme complex</fullName>
    </submittedName>
</protein>
<dbReference type="GO" id="GO:0000290">
    <property type="term" value="P:deadenylation-dependent decapping of nuclear-transcribed mRNA"/>
    <property type="evidence" value="ECO:0007669"/>
    <property type="project" value="InterPro"/>
</dbReference>
<comment type="caution">
    <text evidence="11">The sequence shown here is derived from an EMBL/GenBank/DDBJ whole genome shotgun (WGS) entry which is preliminary data.</text>
</comment>
<dbReference type="Gene3D" id="3.90.79.10">
    <property type="entry name" value="Nucleoside Triphosphate Pyrophosphohydrolase"/>
    <property type="match status" value="1"/>
</dbReference>
<dbReference type="FunFam" id="3.90.79.10:FF:000003">
    <property type="entry name" value="M7GpppN-mRNA hydrolase isoform 2"/>
    <property type="match status" value="1"/>
</dbReference>
<feature type="region of interest" description="Disordered" evidence="9">
    <location>
        <begin position="1095"/>
        <end position="1133"/>
    </location>
</feature>
<evidence type="ECO:0000259" key="10">
    <source>
        <dbReference type="PROSITE" id="PS51462"/>
    </source>
</evidence>
<feature type="compositionally biased region" description="Polar residues" evidence="9">
    <location>
        <begin position="1035"/>
        <end position="1048"/>
    </location>
</feature>
<dbReference type="PROSITE" id="PS00893">
    <property type="entry name" value="NUDIX_BOX"/>
    <property type="match status" value="1"/>
</dbReference>
<feature type="compositionally biased region" description="Low complexity" evidence="9">
    <location>
        <begin position="1116"/>
        <end position="1129"/>
    </location>
</feature>
<keyword evidence="6" id="KW-0378">Hydrolase</keyword>
<dbReference type="InterPro" id="IPR015797">
    <property type="entry name" value="NUDIX_hydrolase-like_dom_sf"/>
</dbReference>
<organism evidence="11 12">
    <name type="scientific">Geotrichum candidum</name>
    <name type="common">Oospora lactis</name>
    <name type="synonym">Dipodascus geotrichum</name>
    <dbReference type="NCBI Taxonomy" id="1173061"/>
    <lineage>
        <taxon>Eukaryota</taxon>
        <taxon>Fungi</taxon>
        <taxon>Dikarya</taxon>
        <taxon>Ascomycota</taxon>
        <taxon>Saccharomycotina</taxon>
        <taxon>Dipodascomycetes</taxon>
        <taxon>Dipodascales</taxon>
        <taxon>Dipodascaceae</taxon>
        <taxon>Geotrichum</taxon>
    </lineage>
</organism>
<feature type="region of interest" description="Disordered" evidence="9">
    <location>
        <begin position="855"/>
        <end position="878"/>
    </location>
</feature>
<comment type="cofactor">
    <cofactor evidence="1">
        <name>Mn(2+)</name>
        <dbReference type="ChEBI" id="CHEBI:29035"/>
    </cofactor>
</comment>
<keyword evidence="12" id="KW-1185">Reference proteome</keyword>
<evidence type="ECO:0000313" key="12">
    <source>
        <dbReference type="Proteomes" id="UP000242525"/>
    </source>
</evidence>
<evidence type="ECO:0000256" key="6">
    <source>
        <dbReference type="ARBA" id="ARBA00022801"/>
    </source>
</evidence>
<feature type="compositionally biased region" description="Polar residues" evidence="9">
    <location>
        <begin position="522"/>
        <end position="543"/>
    </location>
</feature>
<dbReference type="CDD" id="cd03672">
    <property type="entry name" value="NUDIX_Dcp2p_Nudt20"/>
    <property type="match status" value="1"/>
</dbReference>
<feature type="compositionally biased region" description="Basic residues" evidence="9">
    <location>
        <begin position="477"/>
        <end position="491"/>
    </location>
</feature>
<evidence type="ECO:0000313" key="11">
    <source>
        <dbReference type="EMBL" id="CDO56210.1"/>
    </source>
</evidence>
<feature type="compositionally biased region" description="Low complexity" evidence="9">
    <location>
        <begin position="917"/>
        <end position="931"/>
    </location>
</feature>
<evidence type="ECO:0000256" key="4">
    <source>
        <dbReference type="ARBA" id="ARBA00022490"/>
    </source>
</evidence>
<evidence type="ECO:0000256" key="8">
    <source>
        <dbReference type="ARBA" id="ARBA00023211"/>
    </source>
</evidence>
<dbReference type="GO" id="GO:0003723">
    <property type="term" value="F:RNA binding"/>
    <property type="evidence" value="ECO:0007669"/>
    <property type="project" value="UniProtKB-KW"/>
</dbReference>
<dbReference type="PANTHER" id="PTHR23114">
    <property type="entry name" value="M7GPPPN-MRNA HYDROLASE"/>
    <property type="match status" value="1"/>
</dbReference>
<dbReference type="GO" id="GO:0000184">
    <property type="term" value="P:nuclear-transcribed mRNA catabolic process, nonsense-mediated decay"/>
    <property type="evidence" value="ECO:0007669"/>
    <property type="project" value="InterPro"/>
</dbReference>
<keyword evidence="5" id="KW-0479">Metal-binding</keyword>
<feature type="region of interest" description="Disordered" evidence="9">
    <location>
        <begin position="910"/>
        <end position="964"/>
    </location>
</feature>
<keyword evidence="7" id="KW-0694">RNA-binding</keyword>
<evidence type="ECO:0000256" key="7">
    <source>
        <dbReference type="ARBA" id="ARBA00022884"/>
    </source>
</evidence>
<dbReference type="GO" id="GO:0140933">
    <property type="term" value="F:5'-(N(7)-methylguanosine 5'-triphospho)-[mRNA] hydrolase activity"/>
    <property type="evidence" value="ECO:0007669"/>
    <property type="project" value="InterPro"/>
</dbReference>
<gene>
    <name evidence="11" type="ORF">BN980_GECA14s01055g</name>
</gene>
<comment type="similarity">
    <text evidence="3">Belongs to the Nudix hydrolase family. DCP2 subfamily.</text>
</comment>
<dbReference type="Gene3D" id="1.10.10.1050">
    <property type="entry name" value="Dcp2, box A domain"/>
    <property type="match status" value="1"/>
</dbReference>
<feature type="region of interest" description="Disordered" evidence="9">
    <location>
        <begin position="973"/>
        <end position="992"/>
    </location>
</feature>
<feature type="compositionally biased region" description="Polar residues" evidence="9">
    <location>
        <begin position="861"/>
        <end position="872"/>
    </location>
</feature>
<evidence type="ECO:0000256" key="5">
    <source>
        <dbReference type="ARBA" id="ARBA00022723"/>
    </source>
</evidence>
<dbReference type="InterPro" id="IPR036189">
    <property type="entry name" value="DCP2_BoxA_sf"/>
</dbReference>